<evidence type="ECO:0000313" key="1">
    <source>
        <dbReference type="EMBL" id="GAA2025579.1"/>
    </source>
</evidence>
<comment type="caution">
    <text evidence="1">The sequence shown here is derived from an EMBL/GenBank/DDBJ whole genome shotgun (WGS) entry which is preliminary data.</text>
</comment>
<organism evidence="1 2">
    <name type="scientific">Catenulispora yoronensis</name>
    <dbReference type="NCBI Taxonomy" id="450799"/>
    <lineage>
        <taxon>Bacteria</taxon>
        <taxon>Bacillati</taxon>
        <taxon>Actinomycetota</taxon>
        <taxon>Actinomycetes</taxon>
        <taxon>Catenulisporales</taxon>
        <taxon>Catenulisporaceae</taxon>
        <taxon>Catenulispora</taxon>
    </lineage>
</organism>
<dbReference type="Proteomes" id="UP001500751">
    <property type="component" value="Unassembled WGS sequence"/>
</dbReference>
<sequence>MELVLVVLTAPTPQARTPISPQVLTDILWANATPADGLQHISVRTGPDPRDYVIGLFLLPADTDVAERALRICQQAVHAAPALNNWTVARLRISSASARRRPQISPTRPDQ</sequence>
<dbReference type="RefSeq" id="WP_344665676.1">
    <property type="nucleotide sequence ID" value="NZ_BAAAQN010000011.1"/>
</dbReference>
<accession>A0ABP5FFI3</accession>
<reference evidence="2" key="1">
    <citation type="journal article" date="2019" name="Int. J. Syst. Evol. Microbiol.">
        <title>The Global Catalogue of Microorganisms (GCM) 10K type strain sequencing project: providing services to taxonomists for standard genome sequencing and annotation.</title>
        <authorList>
            <consortium name="The Broad Institute Genomics Platform"/>
            <consortium name="The Broad Institute Genome Sequencing Center for Infectious Disease"/>
            <person name="Wu L."/>
            <person name="Ma J."/>
        </authorList>
    </citation>
    <scope>NUCLEOTIDE SEQUENCE [LARGE SCALE GENOMIC DNA]</scope>
    <source>
        <strain evidence="2">JCM 16014</strain>
    </source>
</reference>
<name>A0ABP5FFI3_9ACTN</name>
<gene>
    <name evidence="1" type="ORF">GCM10009839_24690</name>
</gene>
<proteinExistence type="predicted"/>
<evidence type="ECO:0008006" key="3">
    <source>
        <dbReference type="Google" id="ProtNLM"/>
    </source>
</evidence>
<evidence type="ECO:0000313" key="2">
    <source>
        <dbReference type="Proteomes" id="UP001500751"/>
    </source>
</evidence>
<dbReference type="EMBL" id="BAAAQN010000011">
    <property type="protein sequence ID" value="GAA2025579.1"/>
    <property type="molecule type" value="Genomic_DNA"/>
</dbReference>
<keyword evidence="2" id="KW-1185">Reference proteome</keyword>
<protein>
    <recommendedName>
        <fullName evidence="3">YCII-related domain-containing protein</fullName>
    </recommendedName>
</protein>